<dbReference type="EMBL" id="JAHHHW010000090">
    <property type="protein sequence ID" value="MBW4432711.1"/>
    <property type="molecule type" value="Genomic_DNA"/>
</dbReference>
<accession>A0A9E3H9W5</accession>
<reference evidence="1" key="2">
    <citation type="journal article" date="2022" name="Microbiol. Resour. Announc.">
        <title>Metagenome Sequencing to Explore Phylogenomics of Terrestrial Cyanobacteria.</title>
        <authorList>
            <person name="Ward R.D."/>
            <person name="Stajich J.E."/>
            <person name="Johansen J.R."/>
            <person name="Huntemann M."/>
            <person name="Clum A."/>
            <person name="Foster B."/>
            <person name="Foster B."/>
            <person name="Roux S."/>
            <person name="Palaniappan K."/>
            <person name="Varghese N."/>
            <person name="Mukherjee S."/>
            <person name="Reddy T.B.K."/>
            <person name="Daum C."/>
            <person name="Copeland A."/>
            <person name="Chen I.A."/>
            <person name="Ivanova N.N."/>
            <person name="Kyrpides N.C."/>
            <person name="Shapiro N."/>
            <person name="Eloe-Fadrosh E.A."/>
            <person name="Pietrasiak N."/>
        </authorList>
    </citation>
    <scope>NUCLEOTIDE SEQUENCE</scope>
    <source>
        <strain evidence="1">HA4357-MV3</strain>
    </source>
</reference>
<evidence type="ECO:0000313" key="1">
    <source>
        <dbReference type="EMBL" id="MBW4432711.1"/>
    </source>
</evidence>
<proteinExistence type="predicted"/>
<dbReference type="AlphaFoldDB" id="A0A9E3H9W5"/>
<dbReference type="Proteomes" id="UP000813215">
    <property type="component" value="Unassembled WGS sequence"/>
</dbReference>
<evidence type="ECO:0000313" key="2">
    <source>
        <dbReference type="Proteomes" id="UP000813215"/>
    </source>
</evidence>
<comment type="caution">
    <text evidence="1">The sequence shown here is derived from an EMBL/GenBank/DDBJ whole genome shotgun (WGS) entry which is preliminary data.</text>
</comment>
<gene>
    <name evidence="1" type="ORF">KME28_13510</name>
</gene>
<organism evidence="1 2">
    <name type="scientific">Pelatocladus maniniholoensis HA4357-MV3</name>
    <dbReference type="NCBI Taxonomy" id="1117104"/>
    <lineage>
        <taxon>Bacteria</taxon>
        <taxon>Bacillati</taxon>
        <taxon>Cyanobacteriota</taxon>
        <taxon>Cyanophyceae</taxon>
        <taxon>Nostocales</taxon>
        <taxon>Nostocaceae</taxon>
        <taxon>Pelatocladus</taxon>
    </lineage>
</organism>
<reference evidence="1" key="1">
    <citation type="submission" date="2021-05" db="EMBL/GenBank/DDBJ databases">
        <authorList>
            <person name="Pietrasiak N."/>
            <person name="Ward R."/>
            <person name="Stajich J.E."/>
            <person name="Kurbessoian T."/>
        </authorList>
    </citation>
    <scope>NUCLEOTIDE SEQUENCE</scope>
    <source>
        <strain evidence="1">HA4357-MV3</strain>
    </source>
</reference>
<sequence length="236" mass="27732">MEIKLGFGSVPKPQYVFVSREADHCWYMLSEQEQHIPIYDKALTGIITKIECNKTVETKFGKREKTDLHVLAEQPYIIRSGRDSYFSKSLLLSLDIITNEQLHQPLTIAVSPGDKKVVFCTIYNPITYQEIKITWNEHNEIDLQSLEQKISQRINQIQKPESTTNHELRRIIMAQTDTYLKQLDWNPEQGRRYLEQKYGKRSRRELNDQELIDFTMAIFEILCTQENRFVMSNLAG</sequence>
<protein>
    <submittedName>
        <fullName evidence="1">Uncharacterized protein</fullName>
    </submittedName>
</protein>
<name>A0A9E3H9W5_9NOST</name>